<protein>
    <submittedName>
        <fullName evidence="1">Integrase catalytic domain-containing protein</fullName>
    </submittedName>
</protein>
<name>A0A8X6UUU1_NEPPI</name>
<proteinExistence type="predicted"/>
<dbReference type="AlphaFoldDB" id="A0A8X6UUU1"/>
<dbReference type="OrthoDB" id="6430666at2759"/>
<accession>A0A8X6UUU1</accession>
<evidence type="ECO:0000313" key="1">
    <source>
        <dbReference type="EMBL" id="GFU45649.1"/>
    </source>
</evidence>
<dbReference type="Proteomes" id="UP000887013">
    <property type="component" value="Unassembled WGS sequence"/>
</dbReference>
<keyword evidence="2" id="KW-1185">Reference proteome</keyword>
<evidence type="ECO:0000313" key="2">
    <source>
        <dbReference type="Proteomes" id="UP000887013"/>
    </source>
</evidence>
<dbReference type="EMBL" id="BMAW01036749">
    <property type="protein sequence ID" value="GFU45649.1"/>
    <property type="molecule type" value="Genomic_DNA"/>
</dbReference>
<sequence>MYGGTFSSNESSENCDVSFLIGSHFYWSLTIQIKRLDAPLVAVEASLEWSLQGKCNEPNDSTSVNLIVIEMESVSVEIRRFVEIEV</sequence>
<organism evidence="1 2">
    <name type="scientific">Nephila pilipes</name>
    <name type="common">Giant wood spider</name>
    <name type="synonym">Nephila maculata</name>
    <dbReference type="NCBI Taxonomy" id="299642"/>
    <lineage>
        <taxon>Eukaryota</taxon>
        <taxon>Metazoa</taxon>
        <taxon>Ecdysozoa</taxon>
        <taxon>Arthropoda</taxon>
        <taxon>Chelicerata</taxon>
        <taxon>Arachnida</taxon>
        <taxon>Araneae</taxon>
        <taxon>Araneomorphae</taxon>
        <taxon>Entelegynae</taxon>
        <taxon>Araneoidea</taxon>
        <taxon>Nephilidae</taxon>
        <taxon>Nephila</taxon>
    </lineage>
</organism>
<reference evidence="1" key="1">
    <citation type="submission" date="2020-08" db="EMBL/GenBank/DDBJ databases">
        <title>Multicomponent nature underlies the extraordinary mechanical properties of spider dragline silk.</title>
        <authorList>
            <person name="Kono N."/>
            <person name="Nakamura H."/>
            <person name="Mori M."/>
            <person name="Yoshida Y."/>
            <person name="Ohtoshi R."/>
            <person name="Malay A.D."/>
            <person name="Moran D.A.P."/>
            <person name="Tomita M."/>
            <person name="Numata K."/>
            <person name="Arakawa K."/>
        </authorList>
    </citation>
    <scope>NUCLEOTIDE SEQUENCE</scope>
</reference>
<gene>
    <name evidence="1" type="primary">AVEN_55830_1</name>
    <name evidence="1" type="ORF">NPIL_272901</name>
</gene>
<comment type="caution">
    <text evidence="1">The sequence shown here is derived from an EMBL/GenBank/DDBJ whole genome shotgun (WGS) entry which is preliminary data.</text>
</comment>